<dbReference type="VEuPathDB" id="FungiDB:BD410DRAFT_431910"/>
<feature type="transmembrane region" description="Helical" evidence="2">
    <location>
        <begin position="56"/>
        <end position="78"/>
    </location>
</feature>
<accession>A0A4Y7PVX3</accession>
<keyword evidence="2" id="KW-0812">Transmembrane</keyword>
<dbReference type="Proteomes" id="UP000294933">
    <property type="component" value="Unassembled WGS sequence"/>
</dbReference>
<feature type="region of interest" description="Disordered" evidence="1">
    <location>
        <begin position="173"/>
        <end position="212"/>
    </location>
</feature>
<evidence type="ECO:0000313" key="3">
    <source>
        <dbReference type="EMBL" id="TDL19547.1"/>
    </source>
</evidence>
<evidence type="ECO:0000256" key="1">
    <source>
        <dbReference type="SAM" id="MobiDB-lite"/>
    </source>
</evidence>
<dbReference type="EMBL" id="ML170195">
    <property type="protein sequence ID" value="TDL19547.1"/>
    <property type="molecule type" value="Genomic_DNA"/>
</dbReference>
<keyword evidence="2" id="KW-1133">Transmembrane helix</keyword>
<feature type="transmembrane region" description="Helical" evidence="2">
    <location>
        <begin position="133"/>
        <end position="158"/>
    </location>
</feature>
<evidence type="ECO:0000313" key="4">
    <source>
        <dbReference type="Proteomes" id="UP000294933"/>
    </source>
</evidence>
<organism evidence="3 4">
    <name type="scientific">Rickenella mellea</name>
    <dbReference type="NCBI Taxonomy" id="50990"/>
    <lineage>
        <taxon>Eukaryota</taxon>
        <taxon>Fungi</taxon>
        <taxon>Dikarya</taxon>
        <taxon>Basidiomycota</taxon>
        <taxon>Agaricomycotina</taxon>
        <taxon>Agaricomycetes</taxon>
        <taxon>Hymenochaetales</taxon>
        <taxon>Rickenellaceae</taxon>
        <taxon>Rickenella</taxon>
    </lineage>
</organism>
<dbReference type="AlphaFoldDB" id="A0A4Y7PVX3"/>
<feature type="transmembrane region" description="Helical" evidence="2">
    <location>
        <begin position="31"/>
        <end position="50"/>
    </location>
</feature>
<reference evidence="3 4" key="1">
    <citation type="submission" date="2018-06" db="EMBL/GenBank/DDBJ databases">
        <title>A transcriptomic atlas of mushroom development highlights an independent origin of complex multicellularity.</title>
        <authorList>
            <consortium name="DOE Joint Genome Institute"/>
            <person name="Krizsan K."/>
            <person name="Almasi E."/>
            <person name="Merenyi Z."/>
            <person name="Sahu N."/>
            <person name="Viragh M."/>
            <person name="Koszo T."/>
            <person name="Mondo S."/>
            <person name="Kiss B."/>
            <person name="Balint B."/>
            <person name="Kues U."/>
            <person name="Barry K."/>
            <person name="Hegedus J.C."/>
            <person name="Henrissat B."/>
            <person name="Johnson J."/>
            <person name="Lipzen A."/>
            <person name="Ohm R."/>
            <person name="Nagy I."/>
            <person name="Pangilinan J."/>
            <person name="Yan J."/>
            <person name="Xiong Y."/>
            <person name="Grigoriev I.V."/>
            <person name="Hibbett D.S."/>
            <person name="Nagy L.G."/>
        </authorList>
    </citation>
    <scope>NUCLEOTIDE SEQUENCE [LARGE SCALE GENOMIC DNA]</scope>
    <source>
        <strain evidence="3 4">SZMC22713</strain>
    </source>
</reference>
<keyword evidence="2" id="KW-0472">Membrane</keyword>
<name>A0A4Y7PVX3_9AGAM</name>
<feature type="transmembrane region" description="Helical" evidence="2">
    <location>
        <begin position="107"/>
        <end position="127"/>
    </location>
</feature>
<gene>
    <name evidence="3" type="ORF">BD410DRAFT_431910</name>
</gene>
<protein>
    <submittedName>
        <fullName evidence="3">Uncharacterized protein</fullName>
    </submittedName>
</protein>
<evidence type="ECO:0000256" key="2">
    <source>
        <dbReference type="SAM" id="Phobius"/>
    </source>
</evidence>
<keyword evidence="4" id="KW-1185">Reference proteome</keyword>
<sequence length="240" mass="26133">MMLVKDGDLYTRPGTLEQANMQTRIPSAAKLNTILSISTILSLIVTVLAAVNIHNILILATYVPLTVLTLIHHLIVYLPVLTSSNPVQTWTRDGTSVPRGLTTKIHLSLLGLLEICWLVGVIVTLVVGGASGFVVACAVFAIFEFLVLLRLFVVCAIGRRRCEKYSRRTSTDTSAAFGDESSLPTTDRDPPPSYESRTSRSAPSIRPEDHKYDIGGTVRSVESIISDTKLPVYMDAAHIA</sequence>
<proteinExistence type="predicted"/>